<protein>
    <recommendedName>
        <fullName evidence="1">Putative restriction endonuclease domain-containing protein</fullName>
    </recommendedName>
</protein>
<proteinExistence type="predicted"/>
<dbReference type="AlphaFoldDB" id="A0A2T1LXE2"/>
<gene>
    <name evidence="2" type="ORF">C7H19_12250</name>
</gene>
<evidence type="ECO:0000259" key="1">
    <source>
        <dbReference type="Pfam" id="PF05685"/>
    </source>
</evidence>
<comment type="caution">
    <text evidence="2">The sequence shown here is derived from an EMBL/GenBank/DDBJ whole genome shotgun (WGS) entry which is preliminary data.</text>
</comment>
<dbReference type="Pfam" id="PF05685">
    <property type="entry name" value="Uma2"/>
    <property type="match status" value="1"/>
</dbReference>
<evidence type="ECO:0000313" key="3">
    <source>
        <dbReference type="Proteomes" id="UP000239001"/>
    </source>
</evidence>
<dbReference type="PANTHER" id="PTHR34107">
    <property type="entry name" value="SLL0198 PROTEIN-RELATED"/>
    <property type="match status" value="1"/>
</dbReference>
<dbReference type="PANTHER" id="PTHR34107:SF7">
    <property type="entry name" value="SLR2092 PROTEIN"/>
    <property type="match status" value="1"/>
</dbReference>
<evidence type="ECO:0000313" key="2">
    <source>
        <dbReference type="EMBL" id="PSF36859.1"/>
    </source>
</evidence>
<dbReference type="Proteomes" id="UP000239001">
    <property type="component" value="Unassembled WGS sequence"/>
</dbReference>
<accession>A0A2T1LXE2</accession>
<reference evidence="2 3" key="1">
    <citation type="submission" date="2018-03" db="EMBL/GenBank/DDBJ databases">
        <title>The ancient ancestry and fast evolution of plastids.</title>
        <authorList>
            <person name="Moore K.R."/>
            <person name="Magnabosco C."/>
            <person name="Momper L."/>
            <person name="Gold D.A."/>
            <person name="Bosak T."/>
            <person name="Fournier G.P."/>
        </authorList>
    </citation>
    <scope>NUCLEOTIDE SEQUENCE [LARGE SCALE GENOMIC DNA]</scope>
    <source>
        <strain evidence="2 3">CCALA 016</strain>
    </source>
</reference>
<dbReference type="InterPro" id="IPR011335">
    <property type="entry name" value="Restrct_endonuc-II-like"/>
</dbReference>
<dbReference type="InterPro" id="IPR012296">
    <property type="entry name" value="Nuclease_put_TT1808"/>
</dbReference>
<dbReference type="CDD" id="cd06260">
    <property type="entry name" value="DUF820-like"/>
    <property type="match status" value="1"/>
</dbReference>
<organism evidence="2 3">
    <name type="scientific">Aphanothece hegewaldii CCALA 016</name>
    <dbReference type="NCBI Taxonomy" id="2107694"/>
    <lineage>
        <taxon>Bacteria</taxon>
        <taxon>Bacillati</taxon>
        <taxon>Cyanobacteriota</taxon>
        <taxon>Cyanophyceae</taxon>
        <taxon>Oscillatoriophycideae</taxon>
        <taxon>Chroococcales</taxon>
        <taxon>Aphanothecaceae</taxon>
        <taxon>Aphanothece</taxon>
    </lineage>
</organism>
<dbReference type="OrthoDB" id="513575at2"/>
<name>A0A2T1LXE2_9CHRO</name>
<dbReference type="RefSeq" id="WP_106457166.1">
    <property type="nucleotide sequence ID" value="NZ_PXOH01000012.1"/>
</dbReference>
<dbReference type="Gene3D" id="3.90.1570.10">
    <property type="entry name" value="tt1808, chain A"/>
    <property type="match status" value="1"/>
</dbReference>
<dbReference type="SUPFAM" id="SSF52980">
    <property type="entry name" value="Restriction endonuclease-like"/>
    <property type="match status" value="1"/>
</dbReference>
<reference evidence="2 3" key="2">
    <citation type="submission" date="2018-03" db="EMBL/GenBank/DDBJ databases">
        <authorList>
            <person name="Keele B.F."/>
        </authorList>
    </citation>
    <scope>NUCLEOTIDE SEQUENCE [LARGE SCALE GENOMIC DNA]</scope>
    <source>
        <strain evidence="2 3">CCALA 016</strain>
    </source>
</reference>
<dbReference type="EMBL" id="PXOH01000012">
    <property type="protein sequence ID" value="PSF36859.1"/>
    <property type="molecule type" value="Genomic_DNA"/>
</dbReference>
<keyword evidence="3" id="KW-1185">Reference proteome</keyword>
<sequence>MITLNLESIIHLSPEQFKKLAFANPDAVLELTEQGELVVMSPTGGGSGIRNNKLTVRVGIWTEQDGTGVAFDSSTMFQLPSGAFRSPDAAWISLERWNTLTEEQKETFPPICPDFVVEIRSKSDRLKNLQDKMQEYINNGIRLGWLIDPLTKQVEIYRQGQPKEVLYNPTHLDGENVLSNFVLYLDGII</sequence>
<feature type="domain" description="Putative restriction endonuclease" evidence="1">
    <location>
        <begin position="14"/>
        <end position="183"/>
    </location>
</feature>
<dbReference type="InterPro" id="IPR008538">
    <property type="entry name" value="Uma2"/>
</dbReference>